<evidence type="ECO:0000256" key="3">
    <source>
        <dbReference type="ARBA" id="ARBA00038502"/>
    </source>
</evidence>
<dbReference type="SUPFAM" id="SSF55729">
    <property type="entry name" value="Acyl-CoA N-acyltransferases (Nat)"/>
    <property type="match status" value="1"/>
</dbReference>
<keyword evidence="1" id="KW-0808">Transferase</keyword>
<dbReference type="EMBL" id="CP050267">
    <property type="protein sequence ID" value="QIR07883.1"/>
    <property type="molecule type" value="Genomic_DNA"/>
</dbReference>
<dbReference type="PANTHER" id="PTHR43792:SF8">
    <property type="entry name" value="[RIBOSOMAL PROTEIN US5]-ALANINE N-ACETYLTRANSFERASE"/>
    <property type="match status" value="1"/>
</dbReference>
<dbReference type="InterPro" id="IPR016181">
    <property type="entry name" value="Acyl_CoA_acyltransferase"/>
</dbReference>
<dbReference type="Pfam" id="PF13302">
    <property type="entry name" value="Acetyltransf_3"/>
    <property type="match status" value="1"/>
</dbReference>
<dbReference type="PANTHER" id="PTHR43792">
    <property type="entry name" value="GNAT FAMILY, PUTATIVE (AFU_ORTHOLOGUE AFUA_3G00765)-RELATED-RELATED"/>
    <property type="match status" value="1"/>
</dbReference>
<comment type="similarity">
    <text evidence="3">Belongs to the acetyltransferase family. RimJ subfamily.</text>
</comment>
<reference evidence="5 6" key="1">
    <citation type="submission" date="2020-03" db="EMBL/GenBank/DDBJ databases">
        <title>Genome mining reveals the biosynthetic pathways of PHA and ectoines of the halophilic strain Salinivibrio costicola M318 isolated from fermented shrimp paste.</title>
        <authorList>
            <person name="Doan T.V."/>
            <person name="Tran L.T."/>
            <person name="Trieu T.A."/>
            <person name="Nguyen Q.V."/>
            <person name="Quach T.N."/>
            <person name="Phi T.Q."/>
            <person name="Kumar S."/>
        </authorList>
    </citation>
    <scope>NUCLEOTIDE SEQUENCE [LARGE SCALE GENOMIC DNA]</scope>
    <source>
        <strain evidence="5 6">M318</strain>
    </source>
</reference>
<evidence type="ECO:0000256" key="2">
    <source>
        <dbReference type="ARBA" id="ARBA00023315"/>
    </source>
</evidence>
<dbReference type="RefSeq" id="WP_167315373.1">
    <property type="nucleotide sequence ID" value="NZ_CP050267.1"/>
</dbReference>
<evidence type="ECO:0000256" key="1">
    <source>
        <dbReference type="ARBA" id="ARBA00022679"/>
    </source>
</evidence>
<sequence length="170" mass="18451">MQLLVRPLTSHDREALLAFEQVNRTYFETFVDSRGDAFYSLDGVAEHIESLLMLHAQNEHIPMLITDASQAIIGRVNISQIDAVSGTGSLGYRIAEKQTGKGVASRAVKYALDVAREYGLNTLHALAATTNIASQTVLTRNGFVECGTVSNIARVAGHNIDGVCYQKALD</sequence>
<dbReference type="InterPro" id="IPR051531">
    <property type="entry name" value="N-acetyltransferase"/>
</dbReference>
<dbReference type="PROSITE" id="PS51186">
    <property type="entry name" value="GNAT"/>
    <property type="match status" value="1"/>
</dbReference>
<feature type="domain" description="N-acetyltransferase" evidence="4">
    <location>
        <begin position="3"/>
        <end position="170"/>
    </location>
</feature>
<accession>A0ABX6KB53</accession>
<protein>
    <submittedName>
        <fullName evidence="5">GNAT family N-acetyltransferase</fullName>
    </submittedName>
</protein>
<name>A0ABX6KB53_SALCS</name>
<dbReference type="Proteomes" id="UP000501408">
    <property type="component" value="Chromosome 2"/>
</dbReference>
<evidence type="ECO:0000259" key="4">
    <source>
        <dbReference type="PROSITE" id="PS51186"/>
    </source>
</evidence>
<gene>
    <name evidence="5" type="ORF">HBA18_15980</name>
</gene>
<dbReference type="InterPro" id="IPR000182">
    <property type="entry name" value="GNAT_dom"/>
</dbReference>
<dbReference type="Gene3D" id="3.40.630.30">
    <property type="match status" value="1"/>
</dbReference>
<proteinExistence type="inferred from homology"/>
<keyword evidence="6" id="KW-1185">Reference proteome</keyword>
<keyword evidence="2" id="KW-0012">Acyltransferase</keyword>
<organism evidence="5 6">
    <name type="scientific">Salinivibrio costicola</name>
    <name type="common">Vibrio costicola</name>
    <dbReference type="NCBI Taxonomy" id="51367"/>
    <lineage>
        <taxon>Bacteria</taxon>
        <taxon>Pseudomonadati</taxon>
        <taxon>Pseudomonadota</taxon>
        <taxon>Gammaproteobacteria</taxon>
        <taxon>Vibrionales</taxon>
        <taxon>Vibrionaceae</taxon>
        <taxon>Salinivibrio</taxon>
    </lineage>
</organism>
<evidence type="ECO:0000313" key="5">
    <source>
        <dbReference type="EMBL" id="QIR07883.1"/>
    </source>
</evidence>
<evidence type="ECO:0000313" key="6">
    <source>
        <dbReference type="Proteomes" id="UP000501408"/>
    </source>
</evidence>